<evidence type="ECO:0000256" key="4">
    <source>
        <dbReference type="ARBA" id="ARBA00022777"/>
    </source>
</evidence>
<dbReference type="InterPro" id="IPR011009">
    <property type="entry name" value="Kinase-like_dom_sf"/>
</dbReference>
<sequence>MEENLSDIVRDFRLVTNFNGNLVIHLYNDPDAPPSAPQRQEHWREQEEIGRGGQATVHLQTCVRGSRHFTKRVVKKIRLENFDSRRFYERELEAIIKFSHDRYSRYFVKSLGWYISSSMLHIAMEYFPAGNLHSYIEMYEGLPEGECQQITSQVLSGIVLMHEQGFAHRDVKPKNILIYKHPRDEPAAEWWIKLADFGLSKRVIADPNNTNFPMGTAGYIAPELYDTDWRRCLTRDAQKADIWALGATTFFILTATMPFSEGQAMRLAANCIPFPYTPLRHRNVSQEGQGFILDAMKPDPVTRMNATTSMQHPWIRNRMPNCPLSGSSSRTLTTTSCQSSLNDMGELSAVMSTLSSEPSTEGYIERPVSSLSSLLPSIQGSGVPNPTQSPSRISGNVTNATATITPARGLAANLEDYWGSFVTTNRTPSSTFANLICSIFSHFENTNRDILQPQEFCAFMFAAGWSPQDFPPIQVFLSQYPATPGIRILNQGDAYLANCYRQYPLDHQMGTRQAAAPAPVQPHEGRIRTRDQLMYGLANLLVPEVSNGMPLLTQRGFGQYLMFMAMVGPDELFIRLNRVLGAIGPQLINSRTSRPFETHIPRSCFPLASGSREQLWSVMAEARIVISQLDSPSRYIR</sequence>
<dbReference type="PROSITE" id="PS00108">
    <property type="entry name" value="PROTEIN_KINASE_ST"/>
    <property type="match status" value="1"/>
</dbReference>
<dbReference type="Pfam" id="PF24355">
    <property type="entry name" value="DUF7514"/>
    <property type="match status" value="1"/>
</dbReference>
<evidence type="ECO:0000256" key="5">
    <source>
        <dbReference type="ARBA" id="ARBA00022840"/>
    </source>
</evidence>
<accession>W9NMR0</accession>
<comment type="catalytic activity">
    <reaction evidence="6">
        <text>L-threonyl-[protein] + ATP = O-phospho-L-threonyl-[protein] + ADP + H(+)</text>
        <dbReference type="Rhea" id="RHEA:46608"/>
        <dbReference type="Rhea" id="RHEA-COMP:11060"/>
        <dbReference type="Rhea" id="RHEA-COMP:11605"/>
        <dbReference type="ChEBI" id="CHEBI:15378"/>
        <dbReference type="ChEBI" id="CHEBI:30013"/>
        <dbReference type="ChEBI" id="CHEBI:30616"/>
        <dbReference type="ChEBI" id="CHEBI:61977"/>
        <dbReference type="ChEBI" id="CHEBI:456216"/>
        <dbReference type="EC" id="2.7.11.24"/>
    </reaction>
    <physiologicalReaction direction="left-to-right" evidence="6">
        <dbReference type="Rhea" id="RHEA:46609"/>
    </physiologicalReaction>
</comment>
<evidence type="ECO:0000256" key="8">
    <source>
        <dbReference type="SAM" id="MobiDB-lite"/>
    </source>
</evidence>
<dbReference type="GO" id="GO:0004707">
    <property type="term" value="F:MAP kinase activity"/>
    <property type="evidence" value="ECO:0007669"/>
    <property type="project" value="UniProtKB-EC"/>
</dbReference>
<dbReference type="PROSITE" id="PS50011">
    <property type="entry name" value="PROTEIN_KINASE_DOM"/>
    <property type="match status" value="1"/>
</dbReference>
<dbReference type="SUPFAM" id="SSF56112">
    <property type="entry name" value="Protein kinase-like (PK-like)"/>
    <property type="match status" value="1"/>
</dbReference>
<gene>
    <name evidence="10" type="ORF">FOVG_19304</name>
</gene>
<organism evidence="10">
    <name type="scientific">Fusarium oxysporum f. sp. pisi HDV247</name>
    <dbReference type="NCBI Taxonomy" id="1080344"/>
    <lineage>
        <taxon>Eukaryota</taxon>
        <taxon>Fungi</taxon>
        <taxon>Dikarya</taxon>
        <taxon>Ascomycota</taxon>
        <taxon>Pezizomycotina</taxon>
        <taxon>Sordariomycetes</taxon>
        <taxon>Hypocreomycetidae</taxon>
        <taxon>Hypocreales</taxon>
        <taxon>Nectriaceae</taxon>
        <taxon>Fusarium</taxon>
        <taxon>Fusarium oxysporum species complex</taxon>
    </lineage>
</organism>
<dbReference type="OrthoDB" id="10252171at2759"/>
<evidence type="ECO:0000256" key="6">
    <source>
        <dbReference type="ARBA" id="ARBA00047919"/>
    </source>
</evidence>
<feature type="region of interest" description="Disordered" evidence="8">
    <location>
        <begin position="31"/>
        <end position="50"/>
    </location>
</feature>
<dbReference type="InterPro" id="IPR000719">
    <property type="entry name" value="Prot_kinase_dom"/>
</dbReference>
<dbReference type="SMART" id="SM00220">
    <property type="entry name" value="S_TKc"/>
    <property type="match status" value="1"/>
</dbReference>
<keyword evidence="2" id="KW-0808">Transferase</keyword>
<evidence type="ECO:0000256" key="1">
    <source>
        <dbReference type="ARBA" id="ARBA00012411"/>
    </source>
</evidence>
<evidence type="ECO:0000259" key="9">
    <source>
        <dbReference type="PROSITE" id="PS50011"/>
    </source>
</evidence>
<dbReference type="GO" id="GO:0005524">
    <property type="term" value="F:ATP binding"/>
    <property type="evidence" value="ECO:0007669"/>
    <property type="project" value="UniProtKB-KW"/>
</dbReference>
<name>W9NMR0_FUSOX</name>
<keyword evidence="3" id="KW-0547">Nucleotide-binding</keyword>
<dbReference type="InterPro" id="IPR008271">
    <property type="entry name" value="Ser/Thr_kinase_AS"/>
</dbReference>
<dbReference type="EMBL" id="JH651140">
    <property type="protein sequence ID" value="EXA29155.1"/>
    <property type="molecule type" value="Genomic_DNA"/>
</dbReference>
<reference evidence="10" key="1">
    <citation type="submission" date="2011-10" db="EMBL/GenBank/DDBJ databases">
        <title>The Genome Sequence of Fusarium oxysporum HDV247.</title>
        <authorList>
            <consortium name="The Broad Institute Genome Sequencing Platform"/>
            <person name="Ma L.-J."/>
            <person name="Gale L.R."/>
            <person name="Schwartz D.C."/>
            <person name="Zhou S."/>
            <person name="Corby-Kistler H."/>
            <person name="Young S.K."/>
            <person name="Zeng Q."/>
            <person name="Gargeya S."/>
            <person name="Fitzgerald M."/>
            <person name="Haas B."/>
            <person name="Abouelleil A."/>
            <person name="Alvarado L."/>
            <person name="Arachchi H.M."/>
            <person name="Berlin A."/>
            <person name="Brown A."/>
            <person name="Chapman S.B."/>
            <person name="Chen Z."/>
            <person name="Dunbar C."/>
            <person name="Freedman E."/>
            <person name="Gearin G."/>
            <person name="Goldberg J."/>
            <person name="Griggs A."/>
            <person name="Gujja S."/>
            <person name="Heiman D."/>
            <person name="Howarth C."/>
            <person name="Larson L."/>
            <person name="Lui A."/>
            <person name="MacDonald P.J.P."/>
            <person name="Montmayeur A."/>
            <person name="Murphy C."/>
            <person name="Neiman D."/>
            <person name="Pearson M."/>
            <person name="Priest M."/>
            <person name="Roberts A."/>
            <person name="Saif S."/>
            <person name="Shea T."/>
            <person name="Shenoy N."/>
            <person name="Sisk P."/>
            <person name="Stolte C."/>
            <person name="Sykes S."/>
            <person name="Wortman J."/>
            <person name="Nusbaum C."/>
            <person name="Birren B."/>
        </authorList>
    </citation>
    <scope>NUCLEOTIDE SEQUENCE [LARGE SCALE GENOMIC DNA]</scope>
    <source>
        <strain evidence="10">HDV247</strain>
    </source>
</reference>
<dbReference type="Gene3D" id="1.10.510.10">
    <property type="entry name" value="Transferase(Phosphotransferase) domain 1"/>
    <property type="match status" value="1"/>
</dbReference>
<dbReference type="InterPro" id="IPR055936">
    <property type="entry name" value="DUF7514"/>
</dbReference>
<keyword evidence="4 10" id="KW-0418">Kinase</keyword>
<evidence type="ECO:0000256" key="2">
    <source>
        <dbReference type="ARBA" id="ARBA00022679"/>
    </source>
</evidence>
<evidence type="ECO:0000256" key="3">
    <source>
        <dbReference type="ARBA" id="ARBA00022741"/>
    </source>
</evidence>
<feature type="domain" description="Protein kinase" evidence="9">
    <location>
        <begin position="43"/>
        <end position="315"/>
    </location>
</feature>
<evidence type="ECO:0000256" key="7">
    <source>
        <dbReference type="ARBA" id="ARBA00048130"/>
    </source>
</evidence>
<protein>
    <recommendedName>
        <fullName evidence="1">mitogen-activated protein kinase</fullName>
        <ecNumber evidence="1">2.7.11.24</ecNumber>
    </recommendedName>
</protein>
<evidence type="ECO:0000313" key="10">
    <source>
        <dbReference type="EMBL" id="EXA29155.1"/>
    </source>
</evidence>
<dbReference type="PANTHER" id="PTHR48016">
    <property type="entry name" value="MAP KINASE KINASE KINASE SSK2-RELATED-RELATED"/>
    <property type="match status" value="1"/>
</dbReference>
<comment type="catalytic activity">
    <reaction evidence="7">
        <text>L-seryl-[protein] + ATP = O-phospho-L-seryl-[protein] + ADP + H(+)</text>
        <dbReference type="Rhea" id="RHEA:17989"/>
        <dbReference type="Rhea" id="RHEA-COMP:9863"/>
        <dbReference type="Rhea" id="RHEA-COMP:11604"/>
        <dbReference type="ChEBI" id="CHEBI:15378"/>
        <dbReference type="ChEBI" id="CHEBI:29999"/>
        <dbReference type="ChEBI" id="CHEBI:30616"/>
        <dbReference type="ChEBI" id="CHEBI:83421"/>
        <dbReference type="ChEBI" id="CHEBI:456216"/>
        <dbReference type="EC" id="2.7.11.24"/>
    </reaction>
    <physiologicalReaction direction="left-to-right" evidence="7">
        <dbReference type="Rhea" id="RHEA:17990"/>
    </physiologicalReaction>
</comment>
<reference evidence="10" key="2">
    <citation type="submission" date="2012-05" db="EMBL/GenBank/DDBJ databases">
        <title>Annotation of the Genome Sequence of Fusarium oxysporum HDV247.</title>
        <authorList>
            <consortium name="The Broad Institute Genomics Platform"/>
            <person name="Ma L.-J."/>
            <person name="Corby-Kistler H."/>
            <person name="Broz K."/>
            <person name="Gale L.R."/>
            <person name="Jonkers W."/>
            <person name="O'Donnell K."/>
            <person name="Ploetz R."/>
            <person name="Steinberg C."/>
            <person name="Schwartz D.C."/>
            <person name="VanEtten H."/>
            <person name="Zhou S."/>
            <person name="Young S.K."/>
            <person name="Zeng Q."/>
            <person name="Gargeya S."/>
            <person name="Fitzgerald M."/>
            <person name="Abouelleil A."/>
            <person name="Alvarado L."/>
            <person name="Chapman S.B."/>
            <person name="Gainer-Dewar J."/>
            <person name="Goldberg J."/>
            <person name="Griggs A."/>
            <person name="Gujja S."/>
            <person name="Hansen M."/>
            <person name="Howarth C."/>
            <person name="Imamovic A."/>
            <person name="Ireland A."/>
            <person name="Larimer J."/>
            <person name="McCowan C."/>
            <person name="Murphy C."/>
            <person name="Pearson M."/>
            <person name="Poon T.W."/>
            <person name="Priest M."/>
            <person name="Roberts A."/>
            <person name="Saif S."/>
            <person name="Shea T."/>
            <person name="Sykes S."/>
            <person name="Wortman J."/>
            <person name="Nusbaum C."/>
            <person name="Birren B."/>
        </authorList>
    </citation>
    <scope>NUCLEOTIDE SEQUENCE</scope>
    <source>
        <strain evidence="10">HDV247</strain>
    </source>
</reference>
<dbReference type="PANTHER" id="PTHR48016:SF56">
    <property type="entry name" value="MAPKK KINASE"/>
    <property type="match status" value="1"/>
</dbReference>
<dbReference type="HOGENOM" id="CLU_000288_63_40_1"/>
<dbReference type="InterPro" id="IPR050538">
    <property type="entry name" value="MAP_kinase_kinase_kinase"/>
</dbReference>
<keyword evidence="5" id="KW-0067">ATP-binding</keyword>
<dbReference type="Pfam" id="PF00069">
    <property type="entry name" value="Pkinase"/>
    <property type="match status" value="1"/>
</dbReference>
<feature type="compositionally biased region" description="Basic and acidic residues" evidence="8">
    <location>
        <begin position="39"/>
        <end position="50"/>
    </location>
</feature>
<dbReference type="Proteomes" id="UP000030751">
    <property type="component" value="Unassembled WGS sequence"/>
</dbReference>
<proteinExistence type="predicted"/>
<dbReference type="AlphaFoldDB" id="W9NMR0"/>
<dbReference type="EC" id="2.7.11.24" evidence="1"/>